<evidence type="ECO:0000259" key="1">
    <source>
        <dbReference type="Pfam" id="PF00534"/>
    </source>
</evidence>
<keyword evidence="3" id="KW-0808">Transferase</keyword>
<evidence type="ECO:0000313" key="5">
    <source>
        <dbReference type="Proteomes" id="UP000095576"/>
    </source>
</evidence>
<dbReference type="PANTHER" id="PTHR12526">
    <property type="entry name" value="GLYCOSYLTRANSFERASE"/>
    <property type="match status" value="1"/>
</dbReference>
<dbReference type="EC" id="2.4.1.52" evidence="3"/>
<feature type="domain" description="Glycosyl transferase family 1" evidence="1">
    <location>
        <begin position="185"/>
        <end position="338"/>
    </location>
</feature>
<dbReference type="GO" id="GO:0047265">
    <property type="term" value="F:poly(glycerol-phosphate) alpha-glucosyltransferase activity"/>
    <property type="evidence" value="ECO:0007669"/>
    <property type="project" value="UniProtKB-EC"/>
</dbReference>
<keyword evidence="3" id="KW-0328">Glycosyltransferase</keyword>
<accession>A0A174MHB7</accession>
<dbReference type="AlphaFoldDB" id="A0A174MHB7"/>
<evidence type="ECO:0000313" key="4">
    <source>
        <dbReference type="EMBL" id="MCE9241055.1"/>
    </source>
</evidence>
<name>A0A174MHB7_BACT4</name>
<protein>
    <submittedName>
        <fullName evidence="4">Glycosyltransferase family 4 protein</fullName>
    </submittedName>
    <submittedName>
        <fullName evidence="3">Putative LPS biosynthesis glycosyltransferase</fullName>
        <ecNumber evidence="3">2.4.1.52</ecNumber>
    </submittedName>
</protein>
<dbReference type="EMBL" id="CZAP01000004">
    <property type="protein sequence ID" value="CUP34167.1"/>
    <property type="molecule type" value="Genomic_DNA"/>
</dbReference>
<reference evidence="3 5" key="1">
    <citation type="submission" date="2015-09" db="EMBL/GenBank/DDBJ databases">
        <authorList>
            <consortium name="Pathogen Informatics"/>
        </authorList>
    </citation>
    <scope>NUCLEOTIDE SEQUENCE [LARGE SCALE GENOMIC DNA]</scope>
    <source>
        <strain evidence="3 5">2789STDY5834899</strain>
    </source>
</reference>
<dbReference type="Gene3D" id="3.40.50.2000">
    <property type="entry name" value="Glycogen Phosphorylase B"/>
    <property type="match status" value="2"/>
</dbReference>
<dbReference type="PANTHER" id="PTHR12526:SF630">
    <property type="entry name" value="GLYCOSYLTRANSFERASE"/>
    <property type="match status" value="1"/>
</dbReference>
<evidence type="ECO:0000313" key="3">
    <source>
        <dbReference type="EMBL" id="CUP34167.1"/>
    </source>
</evidence>
<dbReference type="Pfam" id="PF13439">
    <property type="entry name" value="Glyco_transf_4"/>
    <property type="match status" value="1"/>
</dbReference>
<dbReference type="EMBL" id="JAHYQA010000041">
    <property type="protein sequence ID" value="MCE9241055.1"/>
    <property type="molecule type" value="Genomic_DNA"/>
</dbReference>
<gene>
    <name evidence="3" type="primary">tagE_1</name>
    <name evidence="3" type="ORF">ERS852511_01836</name>
    <name evidence="4" type="ORF">K0H07_28450</name>
</gene>
<evidence type="ECO:0000259" key="2">
    <source>
        <dbReference type="Pfam" id="PF13439"/>
    </source>
</evidence>
<organism evidence="3 5">
    <name type="scientific">Bacteroides thetaiotaomicron</name>
    <dbReference type="NCBI Taxonomy" id="818"/>
    <lineage>
        <taxon>Bacteria</taxon>
        <taxon>Pseudomonadati</taxon>
        <taxon>Bacteroidota</taxon>
        <taxon>Bacteroidia</taxon>
        <taxon>Bacteroidales</taxon>
        <taxon>Bacteroidaceae</taxon>
        <taxon>Bacteroides</taxon>
    </lineage>
</organism>
<feature type="domain" description="Glycosyltransferase subfamily 4-like N-terminal" evidence="2">
    <location>
        <begin position="13"/>
        <end position="175"/>
    </location>
</feature>
<dbReference type="Proteomes" id="UP001200544">
    <property type="component" value="Unassembled WGS sequence"/>
</dbReference>
<dbReference type="Pfam" id="PF00534">
    <property type="entry name" value="Glycos_transf_1"/>
    <property type="match status" value="1"/>
</dbReference>
<dbReference type="InterPro" id="IPR028098">
    <property type="entry name" value="Glyco_trans_4-like_N"/>
</dbReference>
<reference evidence="4" key="2">
    <citation type="submission" date="2021-07" db="EMBL/GenBank/DDBJ databases">
        <title>Comparative genomics of Bacteroides fragilis group isolates reveals species-dependent resistance mechanisms and validates clinical tools for resistance prediction.</title>
        <authorList>
            <person name="Wallace M.J."/>
            <person name="Jean S."/>
            <person name="Wallace M.A."/>
            <person name="Carey-Ann B.D."/>
            <person name="Dantas G."/>
        </authorList>
    </citation>
    <scope>NUCLEOTIDE SEQUENCE</scope>
    <source>
        <strain evidence="4">BJH_160</strain>
    </source>
</reference>
<sequence length="365" mass="41712">MNILHVTNSLSEGGVESFLFDLCYYTIRDGHQLSILVLNGDKVGMKKQFEQIGVRVISGRFHYQYNPGNILEIRKYLSSYTLVHVHLFPTQLYVALAYILLPLEKRPIIVTTEHNTYNNRRKYFCLRFLDRFFYRKYAKIICISKQAEINLKKWLGNKFPQDLIITVANGINITRFANALSTLDKIVPVDETRDYLVMVGRFEKQKDQLTLIRALKFCSPNVHLILIGTGPTMQFCKEEVSLLNLSLRVHFVGYSNNVAGLLKGCKIGVLSTHWDGFGLAAVEYMAAGIPVLASDVEGLRDVVGRNDLLFESGNARDLSVKINKLLSSDDYYQEINDYLMKNAEKYSAERMAKDYKQIYVSISSN</sequence>
<dbReference type="RefSeq" id="WP_055299474.1">
    <property type="nucleotide sequence ID" value="NZ_BAABZI010000001.1"/>
</dbReference>
<dbReference type="InterPro" id="IPR001296">
    <property type="entry name" value="Glyco_trans_1"/>
</dbReference>
<dbReference type="Proteomes" id="UP000095576">
    <property type="component" value="Unassembled WGS sequence"/>
</dbReference>
<dbReference type="SUPFAM" id="SSF53756">
    <property type="entry name" value="UDP-Glycosyltransferase/glycogen phosphorylase"/>
    <property type="match status" value="1"/>
</dbReference>
<proteinExistence type="predicted"/>
<dbReference type="CDD" id="cd03801">
    <property type="entry name" value="GT4_PimA-like"/>
    <property type="match status" value="1"/>
</dbReference>